<dbReference type="Pfam" id="PF00842">
    <property type="entry name" value="Ala_racemase_C"/>
    <property type="match status" value="1"/>
</dbReference>
<comment type="catalytic activity">
    <reaction evidence="1">
        <text>L-alanine = D-alanine</text>
        <dbReference type="Rhea" id="RHEA:20249"/>
        <dbReference type="ChEBI" id="CHEBI:57416"/>
        <dbReference type="ChEBI" id="CHEBI:57972"/>
        <dbReference type="EC" id="5.1.1.1"/>
    </reaction>
</comment>
<keyword evidence="5 7" id="KW-0663">Pyridoxal phosphate</keyword>
<dbReference type="InterPro" id="IPR009006">
    <property type="entry name" value="Ala_racemase/Decarboxylase_C"/>
</dbReference>
<evidence type="ECO:0000256" key="2">
    <source>
        <dbReference type="ARBA" id="ARBA00001933"/>
    </source>
</evidence>
<dbReference type="Gene3D" id="3.20.20.10">
    <property type="entry name" value="Alanine racemase"/>
    <property type="match status" value="1"/>
</dbReference>
<dbReference type="GO" id="GO:0008784">
    <property type="term" value="F:alanine racemase activity"/>
    <property type="evidence" value="ECO:0007669"/>
    <property type="project" value="UniProtKB-EC"/>
</dbReference>
<sequence length="377" mass="39786">MTATAPTPTRPTFMEIDLAALDANYRYLKGLLPPGTRVIASVKGNAYGLGIEAVSKRLLALGAPALTTGSFEDALAIRRAGLDCEIVMFGGTLPGGVPDLLEQRLIPTVHNIELAQAISATASEPTKIYIKLDCGLGRLGMALKDARPFIHAVTALPNIVLEGLYTHLPFTNAEEREWAQARTHLFDDFVDSLRAEGLAIPVTQARSSAGILAGIEDRCNAVAPGGLLYGKSPLPADMVDPSVMQPVLKSVRSRLIHVSPDAADKTPGLHGKHAFKVTGATGVVPFGRADGNRAPIAGRTAHMLVNGRVAPVLGVSSEHAVLDLSEVPNPRVGDEVVILGRAGNHAITLGDLAGWQATNGSDILLMMSGRMPRVHRD</sequence>
<protein>
    <recommendedName>
        <fullName evidence="4">alanine racemase</fullName>
        <ecNumber evidence="4">5.1.1.1</ecNumber>
    </recommendedName>
</protein>
<dbReference type="STRING" id="580166.AUP43_06695"/>
<evidence type="ECO:0000256" key="5">
    <source>
        <dbReference type="ARBA" id="ARBA00022898"/>
    </source>
</evidence>
<evidence type="ECO:0000313" key="9">
    <source>
        <dbReference type="EMBL" id="KZD09733.1"/>
    </source>
</evidence>
<evidence type="ECO:0000256" key="6">
    <source>
        <dbReference type="ARBA" id="ARBA00023235"/>
    </source>
</evidence>
<feature type="domain" description="Alanine racemase C-terminal" evidence="8">
    <location>
        <begin position="247"/>
        <end position="376"/>
    </location>
</feature>
<dbReference type="EMBL" id="LPXN01000095">
    <property type="protein sequence ID" value="KZD09733.1"/>
    <property type="molecule type" value="Genomic_DNA"/>
</dbReference>
<comment type="cofactor">
    <cofactor evidence="2 7">
        <name>pyridoxal 5'-phosphate</name>
        <dbReference type="ChEBI" id="CHEBI:597326"/>
    </cofactor>
</comment>
<dbReference type="InterPro" id="IPR000821">
    <property type="entry name" value="Ala_racemase"/>
</dbReference>
<accession>A0A154W8E8</accession>
<dbReference type="Gene3D" id="2.40.37.10">
    <property type="entry name" value="Lyase, Ornithine Decarboxylase, Chain A, domain 1"/>
    <property type="match status" value="1"/>
</dbReference>
<dbReference type="InterPro" id="IPR020622">
    <property type="entry name" value="Ala_racemase_pyridoxalP-BS"/>
</dbReference>
<keyword evidence="10" id="KW-1185">Reference proteome</keyword>
<dbReference type="SUPFAM" id="SSF50621">
    <property type="entry name" value="Alanine racemase C-terminal domain-like"/>
    <property type="match status" value="1"/>
</dbReference>
<organism evidence="9 10">
    <name type="scientific">Oceanibaculum pacificum</name>
    <dbReference type="NCBI Taxonomy" id="580166"/>
    <lineage>
        <taxon>Bacteria</taxon>
        <taxon>Pseudomonadati</taxon>
        <taxon>Pseudomonadota</taxon>
        <taxon>Alphaproteobacteria</taxon>
        <taxon>Rhodospirillales</taxon>
        <taxon>Oceanibaculaceae</taxon>
        <taxon>Oceanibaculum</taxon>
    </lineage>
</organism>
<dbReference type="CDD" id="cd00430">
    <property type="entry name" value="PLPDE_III_AR"/>
    <property type="match status" value="1"/>
</dbReference>
<evidence type="ECO:0000313" key="10">
    <source>
        <dbReference type="Proteomes" id="UP000076400"/>
    </source>
</evidence>
<dbReference type="EC" id="5.1.1.1" evidence="4"/>
<gene>
    <name evidence="9" type="ORF">AUP43_06695</name>
</gene>
<dbReference type="SMART" id="SM01005">
    <property type="entry name" value="Ala_racemase_C"/>
    <property type="match status" value="1"/>
</dbReference>
<evidence type="ECO:0000259" key="8">
    <source>
        <dbReference type="SMART" id="SM01005"/>
    </source>
</evidence>
<dbReference type="GO" id="GO:0005829">
    <property type="term" value="C:cytosol"/>
    <property type="evidence" value="ECO:0007669"/>
    <property type="project" value="TreeGrafter"/>
</dbReference>
<evidence type="ECO:0000256" key="3">
    <source>
        <dbReference type="ARBA" id="ARBA00007880"/>
    </source>
</evidence>
<dbReference type="PRINTS" id="PR00992">
    <property type="entry name" value="ALARACEMASE"/>
</dbReference>
<evidence type="ECO:0000256" key="1">
    <source>
        <dbReference type="ARBA" id="ARBA00000316"/>
    </source>
</evidence>
<dbReference type="PANTHER" id="PTHR30511:SF0">
    <property type="entry name" value="ALANINE RACEMASE, CATABOLIC-RELATED"/>
    <property type="match status" value="1"/>
</dbReference>
<dbReference type="InterPro" id="IPR029066">
    <property type="entry name" value="PLP-binding_barrel"/>
</dbReference>
<comment type="caution">
    <text evidence="9">The sequence shown here is derived from an EMBL/GenBank/DDBJ whole genome shotgun (WGS) entry which is preliminary data.</text>
</comment>
<reference evidence="9 10" key="1">
    <citation type="submission" date="2015-12" db="EMBL/GenBank/DDBJ databases">
        <title>Genome sequence of Oceanibaculum pacificum MCCC 1A02656.</title>
        <authorList>
            <person name="Lu L."/>
            <person name="Lai Q."/>
            <person name="Shao Z."/>
            <person name="Qian P."/>
        </authorList>
    </citation>
    <scope>NUCLEOTIDE SEQUENCE [LARGE SCALE GENOMIC DNA]</scope>
    <source>
        <strain evidence="9 10">MCCC 1A02656</strain>
    </source>
</reference>
<comment type="similarity">
    <text evidence="3">Belongs to the alanine racemase family.</text>
</comment>
<feature type="modified residue" description="N6-(pyridoxal phosphate)lysine" evidence="7">
    <location>
        <position position="43"/>
    </location>
</feature>
<dbReference type="GO" id="GO:0006522">
    <property type="term" value="P:alanine metabolic process"/>
    <property type="evidence" value="ECO:0007669"/>
    <property type="project" value="InterPro"/>
</dbReference>
<evidence type="ECO:0000256" key="4">
    <source>
        <dbReference type="ARBA" id="ARBA00013089"/>
    </source>
</evidence>
<dbReference type="InterPro" id="IPR001608">
    <property type="entry name" value="Ala_racemase_N"/>
</dbReference>
<dbReference type="Proteomes" id="UP000076400">
    <property type="component" value="Unassembled WGS sequence"/>
</dbReference>
<name>A0A154W8E8_9PROT</name>
<dbReference type="RefSeq" id="WP_067554515.1">
    <property type="nucleotide sequence ID" value="NZ_LPXN01000095.1"/>
</dbReference>
<dbReference type="GO" id="GO:0030170">
    <property type="term" value="F:pyridoxal phosphate binding"/>
    <property type="evidence" value="ECO:0007669"/>
    <property type="project" value="TreeGrafter"/>
</dbReference>
<keyword evidence="6" id="KW-0413">Isomerase</keyword>
<dbReference type="Pfam" id="PF01168">
    <property type="entry name" value="Ala_racemase_N"/>
    <property type="match status" value="1"/>
</dbReference>
<dbReference type="PROSITE" id="PS00395">
    <property type="entry name" value="ALANINE_RACEMASE"/>
    <property type="match status" value="1"/>
</dbReference>
<dbReference type="AlphaFoldDB" id="A0A154W8E8"/>
<dbReference type="NCBIfam" id="TIGR00492">
    <property type="entry name" value="alr"/>
    <property type="match status" value="1"/>
</dbReference>
<dbReference type="SUPFAM" id="SSF51419">
    <property type="entry name" value="PLP-binding barrel"/>
    <property type="match status" value="1"/>
</dbReference>
<proteinExistence type="inferred from homology"/>
<dbReference type="InterPro" id="IPR011079">
    <property type="entry name" value="Ala_racemase_C"/>
</dbReference>
<dbReference type="PANTHER" id="PTHR30511">
    <property type="entry name" value="ALANINE RACEMASE"/>
    <property type="match status" value="1"/>
</dbReference>
<evidence type="ECO:0000256" key="7">
    <source>
        <dbReference type="PIRSR" id="PIRSR600821-50"/>
    </source>
</evidence>